<name>A0A6U3AA79_9EUKA</name>
<feature type="coiled-coil region" evidence="1">
    <location>
        <begin position="140"/>
        <end position="174"/>
    </location>
</feature>
<evidence type="ECO:0000313" key="2">
    <source>
        <dbReference type="EMBL" id="CAE0684364.1"/>
    </source>
</evidence>
<organism evidence="2">
    <name type="scientific">Lotharella globosa</name>
    <dbReference type="NCBI Taxonomy" id="91324"/>
    <lineage>
        <taxon>Eukaryota</taxon>
        <taxon>Sar</taxon>
        <taxon>Rhizaria</taxon>
        <taxon>Cercozoa</taxon>
        <taxon>Chlorarachniophyceae</taxon>
        <taxon>Lotharella</taxon>
    </lineage>
</organism>
<protein>
    <submittedName>
        <fullName evidence="2">Uncharacterized protein</fullName>
    </submittedName>
</protein>
<dbReference type="AlphaFoldDB" id="A0A6U3AA79"/>
<feature type="coiled-coil region" evidence="1">
    <location>
        <begin position="66"/>
        <end position="93"/>
    </location>
</feature>
<proteinExistence type="predicted"/>
<sequence>MTSAHSPYPCKYKDVGCPVLLPPAAMARHLDEDAKSHLRLVIRALRVEQNDNNLCKEAMTCAQSRCRKIEFQNAELRERIDAIKSRLETIQLQPAHHDLYERLLEMDPEAMELCVRLYKEALLKSKEKREAAFPGEAELMAKLRSKLAELESENAKARTELLKLTDQLRKKRGEEKSTTDVAEEAAPSAQAASVYVMGIPIAMHDKPRYPASEVNSIKPLNPSFTMGLFRRFFTALDGACPRQRKGKADRAATPTLCERAKKIPNDVIARRLTEWEGKMKKANLIKEVLRKSGEL</sequence>
<dbReference type="EMBL" id="HBIV01052735">
    <property type="protein sequence ID" value="CAE0684364.1"/>
    <property type="molecule type" value="Transcribed_RNA"/>
</dbReference>
<gene>
    <name evidence="2" type="ORF">LGLO00237_LOCUS36152</name>
</gene>
<reference evidence="2" key="1">
    <citation type="submission" date="2021-01" db="EMBL/GenBank/DDBJ databases">
        <authorList>
            <person name="Corre E."/>
            <person name="Pelletier E."/>
            <person name="Niang G."/>
            <person name="Scheremetjew M."/>
            <person name="Finn R."/>
            <person name="Kale V."/>
            <person name="Holt S."/>
            <person name="Cochrane G."/>
            <person name="Meng A."/>
            <person name="Brown T."/>
            <person name="Cohen L."/>
        </authorList>
    </citation>
    <scope>NUCLEOTIDE SEQUENCE</scope>
    <source>
        <strain evidence="2">CCCM811</strain>
    </source>
</reference>
<keyword evidence="1" id="KW-0175">Coiled coil</keyword>
<accession>A0A6U3AA79</accession>
<evidence type="ECO:0000256" key="1">
    <source>
        <dbReference type="SAM" id="Coils"/>
    </source>
</evidence>